<dbReference type="PROSITE" id="PS51459">
    <property type="entry name" value="FIDO"/>
    <property type="match status" value="1"/>
</dbReference>
<evidence type="ECO:0000313" key="6">
    <source>
        <dbReference type="Proteomes" id="UP001058682"/>
    </source>
</evidence>
<dbReference type="Gene3D" id="1.10.3290.10">
    <property type="entry name" value="Fido-like domain"/>
    <property type="match status" value="1"/>
</dbReference>
<protein>
    <submittedName>
        <fullName evidence="5">Fic family protein</fullName>
    </submittedName>
</protein>
<dbReference type="PANTHER" id="PTHR13504:SF38">
    <property type="entry name" value="FIDO DOMAIN-CONTAINING PROTEIN"/>
    <property type="match status" value="1"/>
</dbReference>
<feature type="binding site" evidence="3">
    <location>
        <begin position="215"/>
        <end position="222"/>
    </location>
    <ligand>
        <name>ATP</name>
        <dbReference type="ChEBI" id="CHEBI:30616"/>
    </ligand>
</feature>
<feature type="domain" description="Fido" evidence="4">
    <location>
        <begin position="124"/>
        <end position="275"/>
    </location>
</feature>
<feature type="active site" evidence="2">
    <location>
        <position position="211"/>
    </location>
</feature>
<feature type="binding site" evidence="1">
    <location>
        <position position="253"/>
    </location>
    <ligand>
        <name>ATP</name>
        <dbReference type="ChEBI" id="CHEBI:30616"/>
    </ligand>
</feature>
<gene>
    <name evidence="5" type="ORF">E4N74_10825</name>
</gene>
<keyword evidence="1" id="KW-0067">ATP-binding</keyword>
<dbReference type="Pfam" id="PF02661">
    <property type="entry name" value="Fic"/>
    <property type="match status" value="1"/>
</dbReference>
<dbReference type="Proteomes" id="UP001058682">
    <property type="component" value="Chromosome"/>
</dbReference>
<dbReference type="EMBL" id="CP038804">
    <property type="protein sequence ID" value="UTY34437.1"/>
    <property type="molecule type" value="Genomic_DNA"/>
</dbReference>
<evidence type="ECO:0000256" key="1">
    <source>
        <dbReference type="PIRSR" id="PIRSR038925-1"/>
    </source>
</evidence>
<dbReference type="GO" id="GO:0005524">
    <property type="term" value="F:ATP binding"/>
    <property type="evidence" value="ECO:0007669"/>
    <property type="project" value="UniProtKB-KW"/>
</dbReference>
<sequence>MKLKTNRAGKLKKTQTDYECFIPHNLKDIKLNIDDEMNFLVNKAHLFLGRLDGMAITIPDIDLFVSMYVQKEAVISSQIEGTQASLIDVLQKDRNNEKIKETEEIVNYIKAANYAFQRLTELPLCMRLIKETHAVLLANVRGDEKAPGEFRKSQNWIGPAGCMLNNASFVPPAPDEMNDALNDLEKYMYEDGLISALIKIALIHYQFETIHPFLDGNGRMGRLLIILFLKKEKLIEYPVLYLSYFFKQNRNIYYELLNNVRTKGEFETWIKFFMQGICEVSENAIVSIQKIIKLKKDDTEKIRTIQKGNVSNLLSVYEYALKHPFLKTEDVRHLLSLSKPTVNKLLETLTELKILELVEDKQRYKQYVYRQYIDILSEGTIDYF</sequence>
<dbReference type="InterPro" id="IPR036597">
    <property type="entry name" value="Fido-like_dom_sf"/>
</dbReference>
<feature type="binding site" evidence="1">
    <location>
        <position position="80"/>
    </location>
    <ligand>
        <name>ATP</name>
        <dbReference type="ChEBI" id="CHEBI:30616"/>
    </ligand>
</feature>
<feature type="binding site" evidence="3">
    <location>
        <begin position="253"/>
        <end position="254"/>
    </location>
    <ligand>
        <name>ATP</name>
        <dbReference type="ChEBI" id="CHEBI:30616"/>
    </ligand>
</feature>
<dbReference type="Pfam" id="PF13784">
    <property type="entry name" value="Fic_N"/>
    <property type="match status" value="1"/>
</dbReference>
<feature type="binding site" evidence="1">
    <location>
        <begin position="216"/>
        <end position="222"/>
    </location>
    <ligand>
        <name>ATP</name>
        <dbReference type="ChEBI" id="CHEBI:30616"/>
    </ligand>
</feature>
<dbReference type="RefSeq" id="WP_255817585.1">
    <property type="nucleotide sequence ID" value="NZ_CP038804.1"/>
</dbReference>
<dbReference type="PANTHER" id="PTHR13504">
    <property type="entry name" value="FIDO DOMAIN-CONTAINING PROTEIN DDB_G0283145"/>
    <property type="match status" value="1"/>
</dbReference>
<dbReference type="SUPFAM" id="SSF140931">
    <property type="entry name" value="Fic-like"/>
    <property type="match status" value="1"/>
</dbReference>
<dbReference type="InterPro" id="IPR040198">
    <property type="entry name" value="Fido_containing"/>
</dbReference>
<dbReference type="InterPro" id="IPR025758">
    <property type="entry name" value="Fic/DOC_N"/>
</dbReference>
<accession>A0AAE9MX66</accession>
<evidence type="ECO:0000256" key="2">
    <source>
        <dbReference type="PIRSR" id="PIRSR640198-1"/>
    </source>
</evidence>
<keyword evidence="1" id="KW-0547">Nucleotide-binding</keyword>
<dbReference type="PIRSF" id="PIRSF038925">
    <property type="entry name" value="AMP-prot_trans"/>
    <property type="match status" value="1"/>
</dbReference>
<dbReference type="AlphaFoldDB" id="A0AAE9MX66"/>
<evidence type="ECO:0000313" key="5">
    <source>
        <dbReference type="EMBL" id="UTY34437.1"/>
    </source>
</evidence>
<reference evidence="5" key="1">
    <citation type="submission" date="2019-04" db="EMBL/GenBank/DDBJ databases">
        <title>Whole genome sequencing of oral phylogroup 2 treponemes.</title>
        <authorList>
            <person name="Chan Y."/>
            <person name="Zeng H.H."/>
            <person name="Yu X.L."/>
            <person name="Leung W.K."/>
            <person name="Watt R.M."/>
        </authorList>
    </citation>
    <scope>NUCLEOTIDE SEQUENCE</scope>
    <source>
        <strain evidence="5">OMZ 835</strain>
    </source>
</reference>
<evidence type="ECO:0000256" key="3">
    <source>
        <dbReference type="PIRSR" id="PIRSR640198-2"/>
    </source>
</evidence>
<proteinExistence type="predicted"/>
<organism evidence="5 6">
    <name type="scientific">Treponema putidum</name>
    <dbReference type="NCBI Taxonomy" id="221027"/>
    <lineage>
        <taxon>Bacteria</taxon>
        <taxon>Pseudomonadati</taxon>
        <taxon>Spirochaetota</taxon>
        <taxon>Spirochaetia</taxon>
        <taxon>Spirochaetales</taxon>
        <taxon>Treponemataceae</taxon>
        <taxon>Treponema</taxon>
    </lineage>
</organism>
<name>A0AAE9MX66_9SPIR</name>
<dbReference type="InterPro" id="IPR003812">
    <property type="entry name" value="Fido"/>
</dbReference>
<evidence type="ECO:0000259" key="4">
    <source>
        <dbReference type="PROSITE" id="PS51459"/>
    </source>
</evidence>
<feature type="binding site" evidence="1">
    <location>
        <position position="211"/>
    </location>
    <ligand>
        <name>ATP</name>
        <dbReference type="ChEBI" id="CHEBI:30616"/>
    </ligand>
</feature>
<dbReference type="InterPro" id="IPR026287">
    <property type="entry name" value="SoFic-like"/>
</dbReference>